<keyword evidence="2 5" id="KW-0285">Flavoprotein</keyword>
<feature type="domain" description="Pyridoxamine 5'-phosphate oxidase N-terminal" evidence="6">
    <location>
        <begin position="33"/>
        <end position="157"/>
    </location>
</feature>
<dbReference type="PANTHER" id="PTHR10851:SF0">
    <property type="entry name" value="PYRIDOXINE-5'-PHOSPHATE OXIDASE"/>
    <property type="match status" value="1"/>
</dbReference>
<dbReference type="InterPro" id="IPR012349">
    <property type="entry name" value="Split_barrel_FMN-bd"/>
</dbReference>
<gene>
    <name evidence="5 8" type="primary">pdxH</name>
    <name evidence="8" type="ORF">GCM10023321_44670</name>
</gene>
<feature type="binding site" evidence="5">
    <location>
        <position position="122"/>
    </location>
    <ligand>
        <name>substrate</name>
    </ligand>
</feature>
<feature type="binding site" evidence="5">
    <location>
        <position position="195"/>
    </location>
    <ligand>
        <name>FMN</name>
        <dbReference type="ChEBI" id="CHEBI:58210"/>
    </ligand>
</feature>
<comment type="pathway">
    <text evidence="5">Cofactor metabolism; pyridoxal 5'-phosphate salvage; pyridoxal 5'-phosphate from pyridoxamine 5'-phosphate: step 1/1.</text>
</comment>
<accession>A0ABP9QFN4</accession>
<dbReference type="Proteomes" id="UP001428817">
    <property type="component" value="Unassembled WGS sequence"/>
</dbReference>
<feature type="binding site" evidence="5">
    <location>
        <position position="185"/>
    </location>
    <ligand>
        <name>FMN</name>
        <dbReference type="ChEBI" id="CHEBI:58210"/>
    </ligand>
</feature>
<dbReference type="InterPro" id="IPR000659">
    <property type="entry name" value="Pyridox_Oxase"/>
</dbReference>
<feature type="binding site" evidence="5">
    <location>
        <position position="104"/>
    </location>
    <ligand>
        <name>FMN</name>
        <dbReference type="ChEBI" id="CHEBI:58210"/>
    </ligand>
</feature>
<evidence type="ECO:0000256" key="4">
    <source>
        <dbReference type="ARBA" id="ARBA00023002"/>
    </source>
</evidence>
<evidence type="ECO:0000256" key="1">
    <source>
        <dbReference type="ARBA" id="ARBA00007301"/>
    </source>
</evidence>
<comment type="pathway">
    <text evidence="5">Cofactor metabolism; pyridoxal 5'-phosphate salvage; pyridoxal 5'-phosphate from pyridoxine 5'-phosphate: step 1/1.</text>
</comment>
<evidence type="ECO:0000256" key="5">
    <source>
        <dbReference type="HAMAP-Rule" id="MF_01629"/>
    </source>
</evidence>
<dbReference type="SUPFAM" id="SSF50475">
    <property type="entry name" value="FMN-binding split barrel"/>
    <property type="match status" value="1"/>
</dbReference>
<dbReference type="EC" id="1.4.3.5" evidence="5"/>
<dbReference type="InterPro" id="IPR019740">
    <property type="entry name" value="Pyridox_Oxase_CS"/>
</dbReference>
<feature type="binding site" evidence="5">
    <location>
        <begin position="139"/>
        <end position="140"/>
    </location>
    <ligand>
        <name>FMN</name>
        <dbReference type="ChEBI" id="CHEBI:58210"/>
    </ligand>
</feature>
<dbReference type="Gene3D" id="2.30.110.10">
    <property type="entry name" value="Electron Transport, Fmn-binding Protein, Chain A"/>
    <property type="match status" value="1"/>
</dbReference>
<feature type="binding site" evidence="5">
    <location>
        <begin position="191"/>
        <end position="193"/>
    </location>
    <ligand>
        <name>substrate</name>
    </ligand>
</feature>
<keyword evidence="9" id="KW-1185">Reference proteome</keyword>
<reference evidence="9" key="1">
    <citation type="journal article" date="2019" name="Int. J. Syst. Evol. Microbiol.">
        <title>The Global Catalogue of Microorganisms (GCM) 10K type strain sequencing project: providing services to taxonomists for standard genome sequencing and annotation.</title>
        <authorList>
            <consortium name="The Broad Institute Genomics Platform"/>
            <consortium name="The Broad Institute Genome Sequencing Center for Infectious Disease"/>
            <person name="Wu L."/>
            <person name="Ma J."/>
        </authorList>
    </citation>
    <scope>NUCLEOTIDE SEQUENCE [LARGE SCALE GENOMIC DNA]</scope>
    <source>
        <strain evidence="9">JCM 18303</strain>
    </source>
</reference>
<evidence type="ECO:0000256" key="3">
    <source>
        <dbReference type="ARBA" id="ARBA00022643"/>
    </source>
</evidence>
<dbReference type="NCBIfam" id="NF004231">
    <property type="entry name" value="PRK05679.1"/>
    <property type="match status" value="1"/>
</dbReference>
<comment type="function">
    <text evidence="5">Catalyzes the oxidation of either pyridoxine 5'-phosphate (PNP) or pyridoxamine 5'-phosphate (PMP) into pyridoxal 5'-phosphate (PLP).</text>
</comment>
<evidence type="ECO:0000313" key="9">
    <source>
        <dbReference type="Proteomes" id="UP001428817"/>
    </source>
</evidence>
<comment type="caution">
    <text evidence="5">Lacks conserved residue(s) required for the propagation of feature annotation.</text>
</comment>
<dbReference type="Pfam" id="PF01243">
    <property type="entry name" value="PNPOx_N"/>
    <property type="match status" value="1"/>
</dbReference>
<evidence type="ECO:0000259" key="6">
    <source>
        <dbReference type="Pfam" id="PF01243"/>
    </source>
</evidence>
<comment type="caution">
    <text evidence="8">The sequence shown here is derived from an EMBL/GenBank/DDBJ whole genome shotgun (WGS) entry which is preliminary data.</text>
</comment>
<keyword evidence="5" id="KW-0664">Pyridoxine biosynthesis</keyword>
<dbReference type="PANTHER" id="PTHR10851">
    <property type="entry name" value="PYRIDOXINE-5-PHOSPHATE OXIDASE"/>
    <property type="match status" value="1"/>
</dbReference>
<name>A0ABP9QFN4_9PSEU</name>
<feature type="binding site" evidence="5">
    <location>
        <position position="130"/>
    </location>
    <ligand>
        <name>substrate</name>
    </ligand>
</feature>
<comment type="subunit">
    <text evidence="5">Homodimer.</text>
</comment>
<dbReference type="NCBIfam" id="TIGR00558">
    <property type="entry name" value="pdxH"/>
    <property type="match status" value="1"/>
</dbReference>
<feature type="binding site" evidence="5">
    <location>
        <position position="126"/>
    </location>
    <ligand>
        <name>substrate</name>
    </ligand>
</feature>
<dbReference type="InterPro" id="IPR011576">
    <property type="entry name" value="Pyridox_Oxase_N"/>
</dbReference>
<evidence type="ECO:0000256" key="2">
    <source>
        <dbReference type="ARBA" id="ARBA00022630"/>
    </source>
</evidence>
<dbReference type="PIRSF" id="PIRSF000190">
    <property type="entry name" value="Pyd_amn-ph_oxd"/>
    <property type="match status" value="1"/>
</dbReference>
<comment type="similarity">
    <text evidence="1 5">Belongs to the pyridoxamine 5'-phosphate oxidase family.</text>
</comment>
<protein>
    <recommendedName>
        <fullName evidence="5">Pyridoxine/pyridoxamine 5'-phosphate oxidase</fullName>
        <ecNumber evidence="5">1.4.3.5</ecNumber>
    </recommendedName>
    <alternativeName>
        <fullName evidence="5">PNP/PMP oxidase</fullName>
        <shortName evidence="5">PNPOx</shortName>
    </alternativeName>
    <alternativeName>
        <fullName evidence="5">Pyridoxal 5'-phosphate synthase</fullName>
    </alternativeName>
</protein>
<comment type="catalytic activity">
    <reaction evidence="5">
        <text>pyridoxamine 5'-phosphate + O2 + H2O = pyridoxal 5'-phosphate + H2O2 + NH4(+)</text>
        <dbReference type="Rhea" id="RHEA:15817"/>
        <dbReference type="ChEBI" id="CHEBI:15377"/>
        <dbReference type="ChEBI" id="CHEBI:15379"/>
        <dbReference type="ChEBI" id="CHEBI:16240"/>
        <dbReference type="ChEBI" id="CHEBI:28938"/>
        <dbReference type="ChEBI" id="CHEBI:58451"/>
        <dbReference type="ChEBI" id="CHEBI:597326"/>
        <dbReference type="EC" id="1.4.3.5"/>
    </reaction>
</comment>
<comment type="catalytic activity">
    <reaction evidence="5">
        <text>pyridoxine 5'-phosphate + O2 = pyridoxal 5'-phosphate + H2O2</text>
        <dbReference type="Rhea" id="RHEA:15149"/>
        <dbReference type="ChEBI" id="CHEBI:15379"/>
        <dbReference type="ChEBI" id="CHEBI:16240"/>
        <dbReference type="ChEBI" id="CHEBI:58589"/>
        <dbReference type="ChEBI" id="CHEBI:597326"/>
        <dbReference type="EC" id="1.4.3.5"/>
    </reaction>
</comment>
<feature type="binding site" evidence="5">
    <location>
        <position position="82"/>
    </location>
    <ligand>
        <name>FMN</name>
        <dbReference type="ChEBI" id="CHEBI:58210"/>
    </ligand>
</feature>
<organism evidence="8 9">
    <name type="scientific">Pseudonocardia eucalypti</name>
    <dbReference type="NCBI Taxonomy" id="648755"/>
    <lineage>
        <taxon>Bacteria</taxon>
        <taxon>Bacillati</taxon>
        <taxon>Actinomycetota</taxon>
        <taxon>Actinomycetes</taxon>
        <taxon>Pseudonocardiales</taxon>
        <taxon>Pseudonocardiaceae</taxon>
        <taxon>Pseudonocardia</taxon>
    </lineage>
</organism>
<evidence type="ECO:0000259" key="7">
    <source>
        <dbReference type="Pfam" id="PF10590"/>
    </source>
</evidence>
<feature type="binding site" evidence="5">
    <location>
        <begin position="60"/>
        <end position="65"/>
    </location>
    <ligand>
        <name>FMN</name>
        <dbReference type="ChEBI" id="CHEBI:58210"/>
    </ligand>
</feature>
<dbReference type="RefSeq" id="WP_185063695.1">
    <property type="nucleotide sequence ID" value="NZ_BAABJP010000021.1"/>
</dbReference>
<feature type="domain" description="Pyridoxine 5'-phosphate oxidase dimerisation C-terminal" evidence="7">
    <location>
        <begin position="172"/>
        <end position="213"/>
    </location>
</feature>
<feature type="binding site" evidence="5">
    <location>
        <position position="65"/>
    </location>
    <ligand>
        <name>substrate</name>
    </ligand>
</feature>
<dbReference type="PROSITE" id="PS01064">
    <property type="entry name" value="PYRIDOX_OXIDASE"/>
    <property type="match status" value="1"/>
</dbReference>
<keyword evidence="4 5" id="KW-0560">Oxidoreductase</keyword>
<proteinExistence type="inferred from homology"/>
<comment type="cofactor">
    <cofactor evidence="5">
        <name>FMN</name>
        <dbReference type="ChEBI" id="CHEBI:58210"/>
    </cofactor>
    <text evidence="5">Binds 1 FMN per subunit.</text>
</comment>
<dbReference type="EMBL" id="BAABJP010000021">
    <property type="protein sequence ID" value="GAA5161034.1"/>
    <property type="molecule type" value="Genomic_DNA"/>
</dbReference>
<dbReference type="InterPro" id="IPR019576">
    <property type="entry name" value="Pyridoxamine_oxidase_dimer_C"/>
</dbReference>
<evidence type="ECO:0000313" key="8">
    <source>
        <dbReference type="EMBL" id="GAA5161034.1"/>
    </source>
</evidence>
<sequence>MSLDRAERVAHQASLDVADLATSWHIQLSEWLSEATEAGLPEPNGMVLATVNTEGEPSTRSVLCKGIDSRGIVFFTNYTSAKSRDLRSSRRASVTFPWFALHRQVNVRGTVDAVSREETAAYWATRPRGSQLGAWASPQSAVMSGRRALEDAFEATRRRFADLEAVPVPPHWGGWLLRPERVEFWQGRPDRMHDRLAFVRNQDQSFKVQRLAP</sequence>
<dbReference type="Pfam" id="PF10590">
    <property type="entry name" value="PNP_phzG_C"/>
    <property type="match status" value="1"/>
</dbReference>
<dbReference type="HAMAP" id="MF_01629">
    <property type="entry name" value="PdxH"/>
    <property type="match status" value="1"/>
</dbReference>
<feature type="binding site" evidence="5">
    <location>
        <begin position="75"/>
        <end position="76"/>
    </location>
    <ligand>
        <name>FMN</name>
        <dbReference type="ChEBI" id="CHEBI:58210"/>
    </ligand>
</feature>
<keyword evidence="3 5" id="KW-0288">FMN</keyword>